<proteinExistence type="predicted"/>
<sequence length="129" mass="13796">MPQSAGPEPGLLAALRRISATLIEIVQLRLALIGNELEQEKLRLLQSAMGALLALMLLGAGVVTLSLLIVMLAGEAYRLWALAALTLIYLGAGGWLWHRSCERLKQTGGPFAASLAELARDRDTLQPPG</sequence>
<name>A0A4R6QBS1_9BURK</name>
<reference evidence="2 3" key="1">
    <citation type="submission" date="2019-03" db="EMBL/GenBank/DDBJ databases">
        <title>Genomic Encyclopedia of Type Strains, Phase IV (KMG-IV): sequencing the most valuable type-strain genomes for metagenomic binning, comparative biology and taxonomic classification.</title>
        <authorList>
            <person name="Goeker M."/>
        </authorList>
    </citation>
    <scope>NUCLEOTIDE SEQUENCE [LARGE SCALE GENOMIC DNA]</scope>
    <source>
        <strain evidence="2 3">DSM 16998</strain>
    </source>
</reference>
<dbReference type="RefSeq" id="WP_133703987.1">
    <property type="nucleotide sequence ID" value="NZ_SNXS01000017.1"/>
</dbReference>
<dbReference type="OrthoDB" id="8906835at2"/>
<evidence type="ECO:0000313" key="3">
    <source>
        <dbReference type="Proteomes" id="UP000295361"/>
    </source>
</evidence>
<dbReference type="Proteomes" id="UP000295361">
    <property type="component" value="Unassembled WGS sequence"/>
</dbReference>
<evidence type="ECO:0000313" key="2">
    <source>
        <dbReference type="EMBL" id="TDP59690.1"/>
    </source>
</evidence>
<keyword evidence="1" id="KW-0812">Transmembrane</keyword>
<feature type="transmembrane region" description="Helical" evidence="1">
    <location>
        <begin position="79"/>
        <end position="97"/>
    </location>
</feature>
<dbReference type="AlphaFoldDB" id="A0A4R6QBS1"/>
<keyword evidence="1" id="KW-0472">Membrane</keyword>
<organism evidence="2 3">
    <name type="scientific">Roseateles toxinivorans</name>
    <dbReference type="NCBI Taxonomy" id="270368"/>
    <lineage>
        <taxon>Bacteria</taxon>
        <taxon>Pseudomonadati</taxon>
        <taxon>Pseudomonadota</taxon>
        <taxon>Betaproteobacteria</taxon>
        <taxon>Burkholderiales</taxon>
        <taxon>Sphaerotilaceae</taxon>
        <taxon>Roseateles</taxon>
    </lineage>
</organism>
<dbReference type="InterPro" id="IPR009937">
    <property type="entry name" value="Phage_holin_3_6"/>
</dbReference>
<keyword evidence="3" id="KW-1185">Reference proteome</keyword>
<keyword evidence="1" id="KW-1133">Transmembrane helix</keyword>
<evidence type="ECO:0000256" key="1">
    <source>
        <dbReference type="SAM" id="Phobius"/>
    </source>
</evidence>
<comment type="caution">
    <text evidence="2">The sequence shown here is derived from an EMBL/GenBank/DDBJ whole genome shotgun (WGS) entry which is preliminary data.</text>
</comment>
<dbReference type="FunCoup" id="A0A4R6QBS1">
    <property type="interactions" value="15"/>
</dbReference>
<dbReference type="EMBL" id="SNXS01000017">
    <property type="protein sequence ID" value="TDP59690.1"/>
    <property type="molecule type" value="Genomic_DNA"/>
</dbReference>
<protein>
    <submittedName>
        <fullName evidence="2">Putative membrane protein YqjE</fullName>
    </submittedName>
</protein>
<feature type="transmembrane region" description="Helical" evidence="1">
    <location>
        <begin position="51"/>
        <end position="73"/>
    </location>
</feature>
<dbReference type="InParanoid" id="A0A4R6QBS1"/>
<gene>
    <name evidence="2" type="ORF">DES47_1178</name>
</gene>
<dbReference type="Pfam" id="PF07332">
    <property type="entry name" value="Phage_holin_3_6"/>
    <property type="match status" value="1"/>
</dbReference>
<accession>A0A4R6QBS1</accession>